<gene>
    <name evidence="6" type="ORF">FCM35_KLT00124</name>
</gene>
<name>A0A833VL42_9POAL</name>
<sequence>MEEDVVGVPIAHDKPNKKRRRNKKGSNNKGTSPPLNISFSDRIPSFDTDLFPLLLASASRDGSNPTAQPLLRRLLRRIRRWLLRSSQPVPPSLLSLFPLLLSTSSDFVAVLSAELVGAASLKSADQNRTIASDTAVVKALIRLLTGETRKTAIAVLNALMDLSITDFARDQLREAGTVHKLLYMLCLEMSQDSELDMSRINKLLASILDMAVLLINTSNIDFSDKISQELVQKVLPLLSKIQKRCSIYRKIGYMQSQVNEVSETIFRISAGMPRPNFSSEELRSYIFGRKESDFKDFLLNFWEKSPVLIKKGSKNFEKTDPIFGSLVNYVNSKSTDSIIDSILQYTVTCPTIVSDELDINQFLNEMKGSLGSPLIYNQDIRIVKTEGQSNKKEEHFPFVDKCKEAFNNGYSIALKGMEFRSDQIAPFSLALSELFGLPSIGVNLYLSPHAAQGLARHYDDHCVLVWQITGCKSWSILKDPKPVMPRLYESLDNTCASEKTEKTEIVLEEGDILYIPRGYFHEARTVINTSGSHTSDCSLHLTFAIEVERPFEWEGFMHMALHCWTNKLNQQSDNMYISSNYKFPNLTHTLLLHIAIKLISDQTPAFWKACMVASNFKIDNQKSTFDHLINIINEESNFMEAFNWIKLVVEKREEDSIHCMRWLRNLYDDICFDNLMETLESYVLVACNGKSEEAMAEFSLFKSSFCKGAVYEDACSSFGLLLEKYRKARRQYMNGMLSLHRKF</sequence>
<comment type="function">
    <text evidence="3">Oxygenase that can act as both a histone lysine demethylase and a ribosomal histidine hydroxylase.</text>
</comment>
<reference evidence="6" key="1">
    <citation type="submission" date="2020-01" db="EMBL/GenBank/DDBJ databases">
        <title>Genome sequence of Kobresia littledalei, the first chromosome-level genome in the family Cyperaceae.</title>
        <authorList>
            <person name="Qu G."/>
        </authorList>
    </citation>
    <scope>NUCLEOTIDE SEQUENCE</scope>
    <source>
        <strain evidence="6">C.B.Clarke</strain>
        <tissue evidence="6">Leaf</tissue>
    </source>
</reference>
<dbReference type="InterPro" id="IPR003347">
    <property type="entry name" value="JmjC_dom"/>
</dbReference>
<comment type="subcellular location">
    <subcellularLocation>
        <location evidence="3">Nucleus</location>
    </subcellularLocation>
</comment>
<keyword evidence="2 3" id="KW-0408">Iron</keyword>
<keyword evidence="3" id="KW-0805">Transcription regulation</keyword>
<dbReference type="GO" id="GO:0051864">
    <property type="term" value="F:histone H3K36 demethylase activity"/>
    <property type="evidence" value="ECO:0007669"/>
    <property type="project" value="TreeGrafter"/>
</dbReference>
<dbReference type="OrthoDB" id="425950at2759"/>
<evidence type="ECO:0000256" key="2">
    <source>
        <dbReference type="ARBA" id="ARBA00023004"/>
    </source>
</evidence>
<dbReference type="PANTHER" id="PTHR13096">
    <property type="entry name" value="MINA53 MYC INDUCED NUCLEAR ANTIGEN"/>
    <property type="match status" value="1"/>
</dbReference>
<dbReference type="SUPFAM" id="SSF51197">
    <property type="entry name" value="Clavaminate synthase-like"/>
    <property type="match status" value="1"/>
</dbReference>
<dbReference type="GO" id="GO:0032453">
    <property type="term" value="F:histone H3K4 demethylase activity"/>
    <property type="evidence" value="ECO:0007669"/>
    <property type="project" value="TreeGrafter"/>
</dbReference>
<keyword evidence="3" id="KW-0560">Oxidoreductase</keyword>
<dbReference type="PROSITE" id="PS51184">
    <property type="entry name" value="JMJC"/>
    <property type="match status" value="1"/>
</dbReference>
<protein>
    <recommendedName>
        <fullName evidence="3">Bifunctional lysine-specific demethylase and histidyl-hydroxylase</fullName>
        <ecNumber evidence="3">1.14.11.-</ecNumber>
    </recommendedName>
</protein>
<evidence type="ECO:0000313" key="6">
    <source>
        <dbReference type="EMBL" id="KAF3341486.1"/>
    </source>
</evidence>
<dbReference type="GO" id="GO:0005506">
    <property type="term" value="F:iron ion binding"/>
    <property type="evidence" value="ECO:0007669"/>
    <property type="project" value="UniProtKB-UniRule"/>
</dbReference>
<evidence type="ECO:0000256" key="3">
    <source>
        <dbReference type="RuleBase" id="RU366061"/>
    </source>
</evidence>
<comment type="similarity">
    <text evidence="3">Belongs to the ROX family.</text>
</comment>
<dbReference type="EC" id="1.14.11.-" evidence="3"/>
<dbReference type="EMBL" id="SWLB01000001">
    <property type="protein sequence ID" value="KAF3341486.1"/>
    <property type="molecule type" value="Genomic_DNA"/>
</dbReference>
<dbReference type="Pfam" id="PF08007">
    <property type="entry name" value="JmjC_2"/>
    <property type="match status" value="1"/>
</dbReference>
<dbReference type="PANTHER" id="PTHR13096:SF9">
    <property type="entry name" value="BIFUNCTIONAL LYSINE-SPECIFIC DEMETHYLASE AND HISTIDYL-HYDROXYLASE"/>
    <property type="match status" value="1"/>
</dbReference>
<dbReference type="Proteomes" id="UP000623129">
    <property type="component" value="Unassembled WGS sequence"/>
</dbReference>
<keyword evidence="1 3" id="KW-0479">Metal-binding</keyword>
<dbReference type="AlphaFoldDB" id="A0A833VL42"/>
<dbReference type="Gene3D" id="2.60.120.650">
    <property type="entry name" value="Cupin"/>
    <property type="match status" value="1"/>
</dbReference>
<dbReference type="InterPro" id="IPR039994">
    <property type="entry name" value="NO66-like"/>
</dbReference>
<feature type="compositionally biased region" description="Basic residues" evidence="4">
    <location>
        <begin position="15"/>
        <end position="26"/>
    </location>
</feature>
<comment type="caution">
    <text evidence="6">The sequence shown here is derived from an EMBL/GenBank/DDBJ whole genome shotgun (WGS) entry which is preliminary data.</text>
</comment>
<comment type="cofactor">
    <cofactor evidence="3">
        <name>Fe(2+)</name>
        <dbReference type="ChEBI" id="CHEBI:29033"/>
    </cofactor>
    <text evidence="3">Binds 1 Fe(2+) ion per subunit.</text>
</comment>
<keyword evidence="3" id="KW-0223">Dioxygenase</keyword>
<dbReference type="InterPro" id="IPR016024">
    <property type="entry name" value="ARM-type_fold"/>
</dbReference>
<evidence type="ECO:0000256" key="4">
    <source>
        <dbReference type="SAM" id="MobiDB-lite"/>
    </source>
</evidence>
<keyword evidence="7" id="KW-1185">Reference proteome</keyword>
<dbReference type="SUPFAM" id="SSF48371">
    <property type="entry name" value="ARM repeat"/>
    <property type="match status" value="1"/>
</dbReference>
<keyword evidence="3" id="KW-0804">Transcription</keyword>
<evidence type="ECO:0000313" key="7">
    <source>
        <dbReference type="Proteomes" id="UP000623129"/>
    </source>
</evidence>
<organism evidence="6 7">
    <name type="scientific">Carex littledalei</name>
    <dbReference type="NCBI Taxonomy" id="544730"/>
    <lineage>
        <taxon>Eukaryota</taxon>
        <taxon>Viridiplantae</taxon>
        <taxon>Streptophyta</taxon>
        <taxon>Embryophyta</taxon>
        <taxon>Tracheophyta</taxon>
        <taxon>Spermatophyta</taxon>
        <taxon>Magnoliopsida</taxon>
        <taxon>Liliopsida</taxon>
        <taxon>Poales</taxon>
        <taxon>Cyperaceae</taxon>
        <taxon>Cyperoideae</taxon>
        <taxon>Cariceae</taxon>
        <taxon>Carex</taxon>
        <taxon>Carex subgen. Euthyceras</taxon>
    </lineage>
</organism>
<keyword evidence="3" id="KW-0539">Nucleus</keyword>
<proteinExistence type="inferred from homology"/>
<dbReference type="GO" id="GO:0005730">
    <property type="term" value="C:nucleolus"/>
    <property type="evidence" value="ECO:0007669"/>
    <property type="project" value="TreeGrafter"/>
</dbReference>
<evidence type="ECO:0000256" key="1">
    <source>
        <dbReference type="ARBA" id="ARBA00022723"/>
    </source>
</evidence>
<evidence type="ECO:0000259" key="5">
    <source>
        <dbReference type="PROSITE" id="PS51184"/>
    </source>
</evidence>
<feature type="domain" description="JmjC" evidence="5">
    <location>
        <begin position="410"/>
        <end position="550"/>
    </location>
</feature>
<accession>A0A833VL42</accession>
<feature type="region of interest" description="Disordered" evidence="4">
    <location>
        <begin position="1"/>
        <end position="38"/>
    </location>
</feature>